<keyword evidence="3" id="KW-0547">Nucleotide-binding</keyword>
<evidence type="ECO:0000313" key="8">
    <source>
        <dbReference type="Proteomes" id="UP001225378"/>
    </source>
</evidence>
<dbReference type="PROSITE" id="PS00583">
    <property type="entry name" value="PFKB_KINASES_1"/>
    <property type="match status" value="1"/>
</dbReference>
<dbReference type="EC" id="2.7.1.-" evidence="7"/>
<dbReference type="KEGG" id="mech:Q9L42_008150"/>
<protein>
    <submittedName>
        <fullName evidence="7">Carbohydrate kinase</fullName>
        <ecNumber evidence="7">2.7.1.-</ecNumber>
    </submittedName>
</protein>
<evidence type="ECO:0000256" key="2">
    <source>
        <dbReference type="ARBA" id="ARBA00022679"/>
    </source>
</evidence>
<dbReference type="Pfam" id="PF00294">
    <property type="entry name" value="PfkB"/>
    <property type="match status" value="1"/>
</dbReference>
<dbReference type="AlphaFoldDB" id="A0AAU7NYH8"/>
<dbReference type="Proteomes" id="UP001225378">
    <property type="component" value="Chromosome"/>
</dbReference>
<reference evidence="7 8" key="1">
    <citation type="journal article" date="2024" name="Microbiology">
        <title>Methylomarinum rosea sp. nov., a novel halophilic methanotrophic bacterium from the hypersaline Lake Elton.</title>
        <authorList>
            <person name="Suleimanov R.Z."/>
            <person name="Oshkin I.Y."/>
            <person name="Danilova O.V."/>
            <person name="Suzina N.E."/>
            <person name="Dedysh S.N."/>
        </authorList>
    </citation>
    <scope>NUCLEOTIDE SEQUENCE [LARGE SCALE GENOMIC DNA]</scope>
    <source>
        <strain evidence="7 8">Ch1-1</strain>
    </source>
</reference>
<keyword evidence="4 7" id="KW-0418">Kinase</keyword>
<evidence type="ECO:0000256" key="4">
    <source>
        <dbReference type="ARBA" id="ARBA00022777"/>
    </source>
</evidence>
<dbReference type="CDD" id="cd01167">
    <property type="entry name" value="bac_FRK"/>
    <property type="match status" value="1"/>
</dbReference>
<dbReference type="Gene3D" id="3.40.1190.20">
    <property type="match status" value="1"/>
</dbReference>
<evidence type="ECO:0000259" key="6">
    <source>
        <dbReference type="Pfam" id="PF00294"/>
    </source>
</evidence>
<evidence type="ECO:0000256" key="5">
    <source>
        <dbReference type="ARBA" id="ARBA00022840"/>
    </source>
</evidence>
<organism evidence="7 8">
    <name type="scientific">Methylomarinum roseum</name>
    <dbReference type="NCBI Taxonomy" id="3067653"/>
    <lineage>
        <taxon>Bacteria</taxon>
        <taxon>Pseudomonadati</taxon>
        <taxon>Pseudomonadota</taxon>
        <taxon>Gammaproteobacteria</taxon>
        <taxon>Methylococcales</taxon>
        <taxon>Methylococcaceae</taxon>
        <taxon>Methylomarinum</taxon>
    </lineage>
</organism>
<evidence type="ECO:0000256" key="1">
    <source>
        <dbReference type="ARBA" id="ARBA00010688"/>
    </source>
</evidence>
<evidence type="ECO:0000256" key="3">
    <source>
        <dbReference type="ARBA" id="ARBA00022741"/>
    </source>
</evidence>
<dbReference type="EMBL" id="CP157743">
    <property type="protein sequence ID" value="XBS22081.1"/>
    <property type="molecule type" value="Genomic_DNA"/>
</dbReference>
<dbReference type="PANTHER" id="PTHR43085">
    <property type="entry name" value="HEXOKINASE FAMILY MEMBER"/>
    <property type="match status" value="1"/>
</dbReference>
<dbReference type="GO" id="GO:0016301">
    <property type="term" value="F:kinase activity"/>
    <property type="evidence" value="ECO:0007669"/>
    <property type="project" value="UniProtKB-KW"/>
</dbReference>
<dbReference type="RefSeq" id="WP_305908943.1">
    <property type="nucleotide sequence ID" value="NZ_CP157743.1"/>
</dbReference>
<accession>A0AAU7NYH8</accession>
<evidence type="ECO:0000313" key="7">
    <source>
        <dbReference type="EMBL" id="XBS22081.1"/>
    </source>
</evidence>
<keyword evidence="8" id="KW-1185">Reference proteome</keyword>
<gene>
    <name evidence="7" type="ORF">Q9L42_008150</name>
</gene>
<dbReference type="GO" id="GO:0005524">
    <property type="term" value="F:ATP binding"/>
    <property type="evidence" value="ECO:0007669"/>
    <property type="project" value="UniProtKB-KW"/>
</dbReference>
<dbReference type="InterPro" id="IPR050306">
    <property type="entry name" value="PfkB_Carbo_kinase"/>
</dbReference>
<dbReference type="PANTHER" id="PTHR43085:SF1">
    <property type="entry name" value="PSEUDOURIDINE KINASE-RELATED"/>
    <property type="match status" value="1"/>
</dbReference>
<dbReference type="SUPFAM" id="SSF53613">
    <property type="entry name" value="Ribokinase-like"/>
    <property type="match status" value="1"/>
</dbReference>
<feature type="domain" description="Carbohydrate kinase PfkB" evidence="6">
    <location>
        <begin position="22"/>
        <end position="283"/>
    </location>
</feature>
<dbReference type="InterPro" id="IPR011611">
    <property type="entry name" value="PfkB_dom"/>
</dbReference>
<comment type="similarity">
    <text evidence="1">Belongs to the carbohydrate kinase PfkB family.</text>
</comment>
<name>A0AAU7NYH8_9GAMM</name>
<proteinExistence type="inferred from homology"/>
<keyword evidence="5" id="KW-0067">ATP-binding</keyword>
<dbReference type="InterPro" id="IPR002173">
    <property type="entry name" value="Carboh/pur_kinase_PfkB_CS"/>
</dbReference>
<dbReference type="InterPro" id="IPR029056">
    <property type="entry name" value="Ribokinase-like"/>
</dbReference>
<keyword evidence="2 7" id="KW-0808">Transferase</keyword>
<sequence length="291" mass="32093">MTDKAQVLVFGEVLFDCFPGGEQVLGGAPFNVAWHLQALGEQPHFISRVGDDELGGKILSAMNDWGMDASTVQLDPVHSTGRVEIEVIEDEPHYTIIPDCAYDFIDAEGVAGLPSNGILYHGTLGLRNPVSRAAFQRLAKQPELSIFLDVNLRSPWWSKDEVYRCLERAQWVKLNEDELQQLGFCSADIREEMSKMQSQFQLQQLIVTRGGEGALVLSEGGGFDSVKPKSVKHIVDTVGAGDAFTAIYIHGLMSDWSVADSLTMAQQFASEVIGLRGAITTDPDFYRHFID</sequence>